<keyword evidence="2" id="KW-1185">Reference proteome</keyword>
<dbReference type="PANTHER" id="PTHR47331:SF5">
    <property type="entry name" value="RIBONUCLEASE H"/>
    <property type="match status" value="1"/>
</dbReference>
<dbReference type="InterPro" id="IPR043502">
    <property type="entry name" value="DNA/RNA_pol_sf"/>
</dbReference>
<dbReference type="Proteomes" id="UP001307889">
    <property type="component" value="Chromosome 9"/>
</dbReference>
<dbReference type="Pfam" id="PF05380">
    <property type="entry name" value="Peptidase_A17"/>
    <property type="match status" value="1"/>
</dbReference>
<evidence type="ECO:0008006" key="3">
    <source>
        <dbReference type="Google" id="ProtNLM"/>
    </source>
</evidence>
<evidence type="ECO:0000313" key="2">
    <source>
        <dbReference type="Proteomes" id="UP001307889"/>
    </source>
</evidence>
<dbReference type="SUPFAM" id="SSF56672">
    <property type="entry name" value="DNA/RNA polymerases"/>
    <property type="match status" value="1"/>
</dbReference>
<protein>
    <recommendedName>
        <fullName evidence="3">Peptidase aspartic putative domain-containing protein</fullName>
    </recommendedName>
</protein>
<proteinExistence type="predicted"/>
<accession>A0ABN7B259</accession>
<dbReference type="InterPro" id="IPR008042">
    <property type="entry name" value="Retrotrans_Pao"/>
</dbReference>
<dbReference type="EMBL" id="AP028917">
    <property type="protein sequence ID" value="BES98503.1"/>
    <property type="molecule type" value="Genomic_DNA"/>
</dbReference>
<evidence type="ECO:0000313" key="1">
    <source>
        <dbReference type="EMBL" id="BES98503.1"/>
    </source>
</evidence>
<gene>
    <name evidence="1" type="ORF">NTJ_11319</name>
</gene>
<reference evidence="1 2" key="1">
    <citation type="submission" date="2023-09" db="EMBL/GenBank/DDBJ databases">
        <title>Nesidiocoris tenuis whole genome shotgun sequence.</title>
        <authorList>
            <person name="Shibata T."/>
            <person name="Shimoda M."/>
            <person name="Kobayashi T."/>
            <person name="Uehara T."/>
        </authorList>
    </citation>
    <scope>NUCLEOTIDE SEQUENCE [LARGE SCALE GENOMIC DNA]</scope>
    <source>
        <strain evidence="1 2">Japan</strain>
    </source>
</reference>
<dbReference type="PANTHER" id="PTHR47331">
    <property type="entry name" value="PHD-TYPE DOMAIN-CONTAINING PROTEIN"/>
    <property type="match status" value="1"/>
</dbReference>
<name>A0ABN7B259_9HEMI</name>
<sequence length="586" mass="67051">MLLGAEHFFKILKNQRFELGRGLPTLQLTSFGWVIGGQVEMIEPTHSITMCSCTVDEQLQRFWEIEELTQDKALSPSEQICEQNFQSTTHRDSFGRFVVSLPKQNFFSKLGDSERIALCRFYNLEKRLAKNAKLKEESTAFMHEYFALGHMKPIDNQDLKDMKTFYLPHHCVVNYHSSTTKLRVVFDASVKSTSGLSLNETLLVGPTLQADLFTQILKFRQHKFVVTADIVKMYRQISVSEEDKYLQIIFWRDDPDQPLQKFALTTVTYGTAPASYLAIKCLRQLAVEAEYIYPEAATSILEDFYVDDYIRGDDDEKRLMKIQEQVDDILRSAGFELHKWCANSETLISSIPREKREGKYVPSSADNIIKTLGLWWNPDEDSFKFSIELEKKQGFTKRAILSEALRLFDPLGLAGPVIVKAKIFLQQLWSTKIDWDTKLTGEEESQWVSYRDELMNLKNLSIPRLVLSNLTGAMELHGFCDSSERAYGAAIYVKTIENDHDSVVNLLCAKSRVAPLKKTSLPRLELCGALLLAKLAKKVLESITLNFTRFTLWSDSTIVLSWIKSPSSKWKTFVANRVSEIQALTS</sequence>
<organism evidence="1 2">
    <name type="scientific">Nesidiocoris tenuis</name>
    <dbReference type="NCBI Taxonomy" id="355587"/>
    <lineage>
        <taxon>Eukaryota</taxon>
        <taxon>Metazoa</taxon>
        <taxon>Ecdysozoa</taxon>
        <taxon>Arthropoda</taxon>
        <taxon>Hexapoda</taxon>
        <taxon>Insecta</taxon>
        <taxon>Pterygota</taxon>
        <taxon>Neoptera</taxon>
        <taxon>Paraneoptera</taxon>
        <taxon>Hemiptera</taxon>
        <taxon>Heteroptera</taxon>
        <taxon>Panheteroptera</taxon>
        <taxon>Cimicomorpha</taxon>
        <taxon>Miridae</taxon>
        <taxon>Dicyphina</taxon>
        <taxon>Nesidiocoris</taxon>
    </lineage>
</organism>